<dbReference type="RefSeq" id="WP_006352025.1">
    <property type="nucleotide sequence ID" value="NZ_ADNY01000031.1"/>
</dbReference>
<reference evidence="2 3" key="1">
    <citation type="submission" date="2010-04" db="EMBL/GenBank/DDBJ databases">
        <authorList>
            <person name="Muzny D."/>
            <person name="Qin X."/>
            <person name="Deng J."/>
            <person name="Jiang H."/>
            <person name="Liu Y."/>
            <person name="Qu J."/>
            <person name="Song X.-Z."/>
            <person name="Zhang L."/>
            <person name="Thornton R."/>
            <person name="Coyle M."/>
            <person name="Francisco L."/>
            <person name="Jackson L."/>
            <person name="Javaid M."/>
            <person name="Korchina V."/>
            <person name="Kovar C."/>
            <person name="Mata R."/>
            <person name="Mathew T."/>
            <person name="Ngo R."/>
            <person name="Nguyen L."/>
            <person name="Nguyen N."/>
            <person name="Okwuonu G."/>
            <person name="Ongeri F."/>
            <person name="Pham C."/>
            <person name="Simmons D."/>
            <person name="Wilczek-Boney K."/>
            <person name="Hale W."/>
            <person name="Jakkamsetti A."/>
            <person name="Pham P."/>
            <person name="Ruth R."/>
            <person name="San Lucas F."/>
            <person name="Warren J."/>
            <person name="Zhang J."/>
            <person name="Zhao Z."/>
            <person name="Zhou C."/>
            <person name="Zhu D."/>
            <person name="Lee S."/>
            <person name="Bess C."/>
            <person name="Blankenburg K."/>
            <person name="Forbes L."/>
            <person name="Fu Q."/>
            <person name="Gubbala S."/>
            <person name="Hirani K."/>
            <person name="Jayaseelan J.C."/>
            <person name="Lara F."/>
            <person name="Munidasa M."/>
            <person name="Palculict T."/>
            <person name="Patil S."/>
            <person name="Pu L.-L."/>
            <person name="Saada N."/>
            <person name="Tang L."/>
            <person name="Weissenberger G."/>
            <person name="Zhu Y."/>
            <person name="Hemphill L."/>
            <person name="Shang Y."/>
            <person name="Youmans B."/>
            <person name="Ayvaz T."/>
            <person name="Ross M."/>
            <person name="Santibanez J."/>
            <person name="Aqrawi P."/>
            <person name="Gross S."/>
            <person name="Joshi V."/>
            <person name="Fowler G."/>
            <person name="Nazareth L."/>
            <person name="Reid J."/>
            <person name="Worley K."/>
            <person name="Petrosino J."/>
            <person name="Highlander S."/>
            <person name="Gibbs R."/>
        </authorList>
    </citation>
    <scope>NUCLEOTIDE SEQUENCE [LARGE SCALE GENOMIC DNA]</scope>
    <source>
        <strain evidence="2 3">DSM 11664</strain>
    </source>
</reference>
<evidence type="ECO:0000313" key="3">
    <source>
        <dbReference type="Proteomes" id="UP000004069"/>
    </source>
</evidence>
<accession>D4YTL2</accession>
<name>D4YTL2_9LACO</name>
<comment type="caution">
    <text evidence="2">The sequence shown here is derived from an EMBL/GenBank/DDBJ whole genome shotgun (WGS) entry which is preliminary data.</text>
</comment>
<evidence type="ECO:0000313" key="2">
    <source>
        <dbReference type="EMBL" id="EFG55478.1"/>
    </source>
</evidence>
<dbReference type="Proteomes" id="UP000004069">
    <property type="component" value="Unassembled WGS sequence"/>
</dbReference>
<evidence type="ECO:0000256" key="1">
    <source>
        <dbReference type="SAM" id="Phobius"/>
    </source>
</evidence>
<keyword evidence="1" id="KW-0812">Transmembrane</keyword>
<feature type="transmembrane region" description="Helical" evidence="1">
    <location>
        <begin position="12"/>
        <end position="36"/>
    </location>
</feature>
<dbReference type="EMBL" id="ADNY01000031">
    <property type="protein sequence ID" value="EFG55478.1"/>
    <property type="molecule type" value="Genomic_DNA"/>
</dbReference>
<keyword evidence="1" id="KW-0472">Membrane</keyword>
<dbReference type="AlphaFoldDB" id="D4YTL2"/>
<dbReference type="OrthoDB" id="1672195at2"/>
<keyword evidence="1" id="KW-1133">Transmembrane helix</keyword>
<protein>
    <submittedName>
        <fullName evidence="2">Uncharacterized protein</fullName>
    </submittedName>
</protein>
<keyword evidence="3" id="KW-1185">Reference proteome</keyword>
<sequence>MSLKYAKKSQVICFTLLAAIKACNIVFVAYMIQIMLNVTSSGSHDYWHLVRLALLTGCRLSSWPM</sequence>
<gene>
    <name evidence="2" type="ORF">HMPREF0493_0873</name>
</gene>
<organism evidence="2 3">
    <name type="scientific">Lactobacillus amylolyticus DSM 11664</name>
    <dbReference type="NCBI Taxonomy" id="585524"/>
    <lineage>
        <taxon>Bacteria</taxon>
        <taxon>Bacillati</taxon>
        <taxon>Bacillota</taxon>
        <taxon>Bacilli</taxon>
        <taxon>Lactobacillales</taxon>
        <taxon>Lactobacillaceae</taxon>
        <taxon>Lactobacillus</taxon>
    </lineage>
</organism>
<proteinExistence type="predicted"/>